<accession>A0A645J158</accession>
<evidence type="ECO:0000313" key="1">
    <source>
        <dbReference type="EMBL" id="MPN54234.1"/>
    </source>
</evidence>
<gene>
    <name evidence="1" type="ORF">SDC9_201904</name>
</gene>
<comment type="caution">
    <text evidence="1">The sequence shown here is derived from an EMBL/GenBank/DDBJ whole genome shotgun (WGS) entry which is preliminary data.</text>
</comment>
<protein>
    <submittedName>
        <fullName evidence="1">Uncharacterized protein</fullName>
    </submittedName>
</protein>
<name>A0A645J158_9ZZZZ</name>
<reference evidence="1" key="1">
    <citation type="submission" date="2019-08" db="EMBL/GenBank/DDBJ databases">
        <authorList>
            <person name="Kucharzyk K."/>
            <person name="Murdoch R.W."/>
            <person name="Higgins S."/>
            <person name="Loffler F."/>
        </authorList>
    </citation>
    <scope>NUCLEOTIDE SEQUENCE</scope>
</reference>
<sequence length="58" mass="6722">MEIDKIFIEEPSEIDENELFESVKLLAEAADNIDLETELKLIEKLVPTYKRTPNNKNS</sequence>
<organism evidence="1">
    <name type="scientific">bioreactor metagenome</name>
    <dbReference type="NCBI Taxonomy" id="1076179"/>
    <lineage>
        <taxon>unclassified sequences</taxon>
        <taxon>metagenomes</taxon>
        <taxon>ecological metagenomes</taxon>
    </lineage>
</organism>
<proteinExistence type="predicted"/>
<dbReference type="EMBL" id="VSSQ01122273">
    <property type="protein sequence ID" value="MPN54234.1"/>
    <property type="molecule type" value="Genomic_DNA"/>
</dbReference>
<dbReference type="AlphaFoldDB" id="A0A645J158"/>